<feature type="transmembrane region" description="Helical" evidence="5">
    <location>
        <begin position="728"/>
        <end position="753"/>
    </location>
</feature>
<dbReference type="InterPro" id="IPR051328">
    <property type="entry name" value="T7SS_ABC-Transporter"/>
</dbReference>
<dbReference type="EMBL" id="CP000885">
    <property type="protein sequence ID" value="ABX40996.1"/>
    <property type="molecule type" value="Genomic_DNA"/>
</dbReference>
<dbReference type="InterPro" id="IPR023908">
    <property type="entry name" value="xxxLxxG_rpt"/>
</dbReference>
<dbReference type="RefSeq" id="WP_012198639.1">
    <property type="nucleotide sequence ID" value="NC_010001.1"/>
</dbReference>
<feature type="transmembrane region" description="Helical" evidence="5">
    <location>
        <begin position="674"/>
        <end position="693"/>
    </location>
</feature>
<dbReference type="GO" id="GO:0140359">
    <property type="term" value="F:ABC-type transporter activity"/>
    <property type="evidence" value="ECO:0007669"/>
    <property type="project" value="InterPro"/>
</dbReference>
<evidence type="ECO:0000259" key="6">
    <source>
        <dbReference type="Pfam" id="PF12698"/>
    </source>
</evidence>
<dbReference type="NCBIfam" id="TIGR03062">
    <property type="entry name" value="pip_yhgE_Cterm"/>
    <property type="match status" value="1"/>
</dbReference>
<dbReference type="InterPro" id="IPR017501">
    <property type="entry name" value="Phage_infect_YhgE_C"/>
</dbReference>
<name>A9KIZ7_LACP7</name>
<evidence type="ECO:0000256" key="5">
    <source>
        <dbReference type="SAM" id="Phobius"/>
    </source>
</evidence>
<organism evidence="7 8">
    <name type="scientific">Lachnoclostridium phytofermentans (strain ATCC 700394 / DSM 18823 / ISDg)</name>
    <name type="common">Clostridium phytofermentans</name>
    <dbReference type="NCBI Taxonomy" id="357809"/>
    <lineage>
        <taxon>Bacteria</taxon>
        <taxon>Bacillati</taxon>
        <taxon>Bacillota</taxon>
        <taxon>Clostridia</taxon>
        <taxon>Lachnospirales</taxon>
        <taxon>Lachnospiraceae</taxon>
    </lineage>
</organism>
<feature type="transmembrane region" description="Helical" evidence="5">
    <location>
        <begin position="572"/>
        <end position="594"/>
    </location>
</feature>
<dbReference type="AlphaFoldDB" id="A9KIZ7"/>
<keyword evidence="4 5" id="KW-0472">Membrane</keyword>
<dbReference type="Pfam" id="PF12698">
    <property type="entry name" value="ABC2_membrane_3"/>
    <property type="match status" value="2"/>
</dbReference>
<keyword evidence="8" id="KW-1185">Reference proteome</keyword>
<dbReference type="InterPro" id="IPR013525">
    <property type="entry name" value="ABC2_TM"/>
</dbReference>
<dbReference type="HOGENOM" id="CLU_004534_1_0_9"/>
<dbReference type="eggNOG" id="COG1511">
    <property type="taxonomic scope" value="Bacteria"/>
</dbReference>
<evidence type="ECO:0000256" key="3">
    <source>
        <dbReference type="ARBA" id="ARBA00022989"/>
    </source>
</evidence>
<feature type="transmembrane region" description="Helical" evidence="5">
    <location>
        <begin position="643"/>
        <end position="667"/>
    </location>
</feature>
<dbReference type="GO" id="GO:0016020">
    <property type="term" value="C:membrane"/>
    <property type="evidence" value="ECO:0007669"/>
    <property type="project" value="UniProtKB-SubCell"/>
</dbReference>
<evidence type="ECO:0000313" key="8">
    <source>
        <dbReference type="Proteomes" id="UP000000370"/>
    </source>
</evidence>
<feature type="transmembrane region" description="Helical" evidence="5">
    <location>
        <begin position="615"/>
        <end position="637"/>
    </location>
</feature>
<dbReference type="STRING" id="357809.Cphy_0609"/>
<reference evidence="8" key="1">
    <citation type="submission" date="2007-11" db="EMBL/GenBank/DDBJ databases">
        <title>Complete genome sequence of Clostridium phytofermentans ISDg.</title>
        <authorList>
            <person name="Leschine S.B."/>
            <person name="Warnick T.A."/>
            <person name="Blanchard J.L."/>
            <person name="Schnell D.J."/>
            <person name="Petit E.L."/>
            <person name="LaTouf W.G."/>
            <person name="Copeland A."/>
            <person name="Lucas S."/>
            <person name="Lapidus A."/>
            <person name="Barry K."/>
            <person name="Glavina del Rio T."/>
            <person name="Dalin E."/>
            <person name="Tice H."/>
            <person name="Pitluck S."/>
            <person name="Kiss H."/>
            <person name="Brettin T."/>
            <person name="Bruce D."/>
            <person name="Detter J.C."/>
            <person name="Han C."/>
            <person name="Kuske C."/>
            <person name="Schmutz J."/>
            <person name="Larimer F."/>
            <person name="Land M."/>
            <person name="Hauser L."/>
            <person name="Kyrpides N."/>
            <person name="Kim E.A."/>
            <person name="Richardson P."/>
        </authorList>
    </citation>
    <scope>NUCLEOTIDE SEQUENCE [LARGE SCALE GENOMIC DNA]</scope>
    <source>
        <strain evidence="8">ATCC 700394 / DSM 18823 / ISDg</strain>
    </source>
</reference>
<proteinExistence type="predicted"/>
<protein>
    <recommendedName>
        <fullName evidence="6">ABC-2 type transporter transmembrane domain-containing protein</fullName>
    </recommendedName>
</protein>
<dbReference type="NCBIfam" id="TIGR03061">
    <property type="entry name" value="pip_yhgE_Nterm"/>
    <property type="match status" value="1"/>
</dbReference>
<dbReference type="PANTHER" id="PTHR43077:SF5">
    <property type="entry name" value="PHAGE INFECTION PROTEIN"/>
    <property type="match status" value="1"/>
</dbReference>
<sequence length="772" mass="82153">MKDIFKQKKYVPYLILIGVIIVPLLYSYFYLGAFWDPYSSLKDVPVAIVNEDTGAMIKENYHNLGEEMCDRLKNDATLNFIFTDASAAENGLKGKKFYATITIPSNFSEDIASLSEPEKQTATITYSSNEKRNYLATQILNTAVAKIEASVRSTVNEEIVSTLSNNLKETPEKLTTLSEGLTKLQNGTADLKNGTSSLKDGAGTLNEGMSTLITATTSLKEGANSLKEGANSLKTGANQLVSGSTTLKLGLISYGSKWTEFTKGLETVKEGSLTIKTSLETLNQGLEKLESGAVKLDTATNGLSSIVNGSSSLATGVDTLQNSITSYTQGVDSLLGNISDTTQALAAYAKQTGDPTITKIVANLTNEKNIANLNALKNASSALNTGVNSLSSGIHTLSDGAQNLTQLKNSITELKNGLISAKQGATSLALGAGNLNAGLNTLYSAGGEFTKATSQLTIGATSLNNGLSSLTKGIDTLAVGSTSLYNGADKLNNGASSLGEGMNTLISGVTTLDDGASQLKDGITTANEGVKTSINSASEQLKALEGLDTYVGNPVTVESKAYEPVPNYGTAFAPYFMSLSLWVGGLMIFFGIYFDPDCRFKILSRRSNQVIKRTFAYLIIGLLQAILLCIVLLAGLGLNVQNIPLYFISSCLVSMVFIAIIQLLLLFFSNMGKFLAILLLILQLTSCGGTFPMETVPKLFNVLYPFMPMTYSVGLFKEAISGTGNTSLILYNSLILLGILAVTIGLTILFAILKRKNEKNEYPFGDAMPESI</sequence>
<evidence type="ECO:0000256" key="1">
    <source>
        <dbReference type="ARBA" id="ARBA00004141"/>
    </source>
</evidence>
<dbReference type="InterPro" id="IPR017500">
    <property type="entry name" value="Phage_infect_YhgE_N"/>
</dbReference>
<dbReference type="Proteomes" id="UP000000370">
    <property type="component" value="Chromosome"/>
</dbReference>
<evidence type="ECO:0000256" key="4">
    <source>
        <dbReference type="ARBA" id="ARBA00023136"/>
    </source>
</evidence>
<dbReference type="KEGG" id="cpy:Cphy_0609"/>
<keyword evidence="2 5" id="KW-0812">Transmembrane</keyword>
<evidence type="ECO:0000313" key="7">
    <source>
        <dbReference type="EMBL" id="ABX40996.1"/>
    </source>
</evidence>
<dbReference type="PANTHER" id="PTHR43077">
    <property type="entry name" value="TRANSPORT PERMEASE YVFS-RELATED"/>
    <property type="match status" value="1"/>
</dbReference>
<comment type="subcellular location">
    <subcellularLocation>
        <location evidence="1">Membrane</location>
        <topology evidence="1">Multi-pass membrane protein</topology>
    </subcellularLocation>
</comment>
<feature type="domain" description="ABC-2 type transporter transmembrane" evidence="6">
    <location>
        <begin position="496"/>
        <end position="748"/>
    </location>
</feature>
<keyword evidence="3 5" id="KW-1133">Transmembrane helix</keyword>
<dbReference type="Gene3D" id="3.40.1710.10">
    <property type="entry name" value="abc type-2 transporter like domain"/>
    <property type="match status" value="1"/>
</dbReference>
<dbReference type="NCBIfam" id="TIGR03057">
    <property type="entry name" value="xxxLxxG_by_4"/>
    <property type="match status" value="3"/>
</dbReference>
<gene>
    <name evidence="7" type="ordered locus">Cphy_0609</name>
</gene>
<evidence type="ECO:0000256" key="2">
    <source>
        <dbReference type="ARBA" id="ARBA00022692"/>
    </source>
</evidence>
<feature type="domain" description="ABC-2 type transporter transmembrane" evidence="6">
    <location>
        <begin position="15"/>
        <end position="171"/>
    </location>
</feature>
<feature type="transmembrane region" description="Helical" evidence="5">
    <location>
        <begin position="12"/>
        <end position="35"/>
    </location>
</feature>
<accession>A9KIZ7</accession>